<name>A0A8N1SBT1_9HYME</name>
<reference evidence="2" key="1">
    <citation type="submission" date="2025-08" db="UniProtKB">
        <authorList>
            <consortium name="RefSeq"/>
        </authorList>
    </citation>
    <scope>IDENTIFICATION</scope>
</reference>
<dbReference type="RefSeq" id="XP_025075513.1">
    <property type="nucleotide sequence ID" value="XM_025219728.1"/>
</dbReference>
<dbReference type="OrthoDB" id="6781668at2759"/>
<dbReference type="GeneID" id="112552998"/>
<accession>A0A8N1SBT1</accession>
<protein>
    <submittedName>
        <fullName evidence="2">Palmitoyltransferase Hip14-like</fullName>
    </submittedName>
</protein>
<dbReference type="AlphaFoldDB" id="A0A8N1SBT1"/>
<evidence type="ECO:0000313" key="2">
    <source>
        <dbReference type="RefSeq" id="XP_025075513.1"/>
    </source>
</evidence>
<proteinExistence type="predicted"/>
<keyword evidence="1" id="KW-1185">Reference proteome</keyword>
<dbReference type="Proteomes" id="UP000504615">
    <property type="component" value="Unplaced"/>
</dbReference>
<evidence type="ECO:0000313" key="1">
    <source>
        <dbReference type="Proteomes" id="UP000504615"/>
    </source>
</evidence>
<gene>
    <name evidence="2" type="primary">LOC112552998</name>
</gene>
<organism evidence="1 2">
    <name type="scientific">Pogonomyrmex barbatus</name>
    <name type="common">red harvester ant</name>
    <dbReference type="NCBI Taxonomy" id="144034"/>
    <lineage>
        <taxon>Eukaryota</taxon>
        <taxon>Metazoa</taxon>
        <taxon>Ecdysozoa</taxon>
        <taxon>Arthropoda</taxon>
        <taxon>Hexapoda</taxon>
        <taxon>Insecta</taxon>
        <taxon>Pterygota</taxon>
        <taxon>Neoptera</taxon>
        <taxon>Endopterygota</taxon>
        <taxon>Hymenoptera</taxon>
        <taxon>Apocrita</taxon>
        <taxon>Aculeata</taxon>
        <taxon>Formicoidea</taxon>
        <taxon>Formicidae</taxon>
        <taxon>Myrmicinae</taxon>
        <taxon>Pogonomyrmex</taxon>
    </lineage>
</organism>
<sequence length="77" mass="8825">MVLGMTTNERMNAGRYKHFKQGNPFHRGALQNAADFCNFSFCGVKAKPSSDWLHSFDLKQSIEKLPLLAQKDNFQYV</sequence>